<dbReference type="AlphaFoldDB" id="A0A7W7NPV4"/>
<evidence type="ECO:0000313" key="4">
    <source>
        <dbReference type="Proteomes" id="UP000575241"/>
    </source>
</evidence>
<dbReference type="PANTHER" id="PTHR34477">
    <property type="entry name" value="UPF0213 PROTEIN YHBQ"/>
    <property type="match status" value="1"/>
</dbReference>
<dbReference type="InterPro" id="IPR050190">
    <property type="entry name" value="UPF0213_domain"/>
</dbReference>
<dbReference type="InterPro" id="IPR000305">
    <property type="entry name" value="GIY-YIG_endonuc"/>
</dbReference>
<organism evidence="3 4">
    <name type="scientific">Sphingomonas kyeonggiensis</name>
    <dbReference type="NCBI Taxonomy" id="1268553"/>
    <lineage>
        <taxon>Bacteria</taxon>
        <taxon>Pseudomonadati</taxon>
        <taxon>Pseudomonadota</taxon>
        <taxon>Alphaproteobacteria</taxon>
        <taxon>Sphingomonadales</taxon>
        <taxon>Sphingomonadaceae</taxon>
        <taxon>Sphingomonas</taxon>
    </lineage>
</organism>
<proteinExistence type="inferred from homology"/>
<dbReference type="Proteomes" id="UP000575241">
    <property type="component" value="Unassembled WGS sequence"/>
</dbReference>
<dbReference type="RefSeq" id="WP_269573851.1">
    <property type="nucleotide sequence ID" value="NZ_JACHLN010000001.1"/>
</dbReference>
<reference evidence="3 4" key="1">
    <citation type="submission" date="2020-08" db="EMBL/GenBank/DDBJ databases">
        <title>Functional genomics of gut bacteria from endangered species of beetles.</title>
        <authorList>
            <person name="Carlos-Shanley C."/>
        </authorList>
    </citation>
    <scope>NUCLEOTIDE SEQUENCE [LARGE SCALE GENOMIC DNA]</scope>
    <source>
        <strain evidence="3 4">S00224</strain>
    </source>
</reference>
<gene>
    <name evidence="3" type="ORF">HNP52_000279</name>
</gene>
<keyword evidence="3" id="KW-0540">Nuclease</keyword>
<dbReference type="Gene3D" id="3.40.1440.10">
    <property type="entry name" value="GIY-YIG endonuclease"/>
    <property type="match status" value="1"/>
</dbReference>
<sequence length="116" mass="13178">MIERTPCVYILANRYNGALYVGVTSNLLGRMMQHRDGTFDGHTKKYGIRRLVYFEVAETMDAAIAREKQLKRYRREWKRNLIERQNPEWNDLAVGLGLEPLAASPGGAVDPGTRPG</sequence>
<dbReference type="Pfam" id="PF01541">
    <property type="entry name" value="GIY-YIG"/>
    <property type="match status" value="1"/>
</dbReference>
<protein>
    <submittedName>
        <fullName evidence="3">Putative endonuclease</fullName>
    </submittedName>
</protein>
<accession>A0A7W7NPV4</accession>
<comment type="similarity">
    <text evidence="1">Belongs to the UPF0213 family.</text>
</comment>
<evidence type="ECO:0000256" key="1">
    <source>
        <dbReference type="ARBA" id="ARBA00007435"/>
    </source>
</evidence>
<evidence type="ECO:0000259" key="2">
    <source>
        <dbReference type="PROSITE" id="PS50164"/>
    </source>
</evidence>
<evidence type="ECO:0000313" key="3">
    <source>
        <dbReference type="EMBL" id="MBB4837228.1"/>
    </source>
</evidence>
<keyword evidence="3" id="KW-0255">Endonuclease</keyword>
<keyword evidence="3" id="KW-0378">Hydrolase</keyword>
<dbReference type="SUPFAM" id="SSF82771">
    <property type="entry name" value="GIY-YIG endonuclease"/>
    <property type="match status" value="1"/>
</dbReference>
<dbReference type="InterPro" id="IPR035901">
    <property type="entry name" value="GIY-YIG_endonuc_sf"/>
</dbReference>
<feature type="domain" description="GIY-YIG" evidence="2">
    <location>
        <begin position="4"/>
        <end position="81"/>
    </location>
</feature>
<keyword evidence="4" id="KW-1185">Reference proteome</keyword>
<dbReference type="PROSITE" id="PS50164">
    <property type="entry name" value="GIY_YIG"/>
    <property type="match status" value="1"/>
</dbReference>
<dbReference type="PANTHER" id="PTHR34477:SF5">
    <property type="entry name" value="BSL5627 PROTEIN"/>
    <property type="match status" value="1"/>
</dbReference>
<dbReference type="EMBL" id="JACHLN010000001">
    <property type="protein sequence ID" value="MBB4837228.1"/>
    <property type="molecule type" value="Genomic_DNA"/>
</dbReference>
<comment type="caution">
    <text evidence="3">The sequence shown here is derived from an EMBL/GenBank/DDBJ whole genome shotgun (WGS) entry which is preliminary data.</text>
</comment>
<dbReference type="CDD" id="cd10448">
    <property type="entry name" value="GIY-YIG_unchar_3"/>
    <property type="match status" value="1"/>
</dbReference>
<dbReference type="GO" id="GO:0004519">
    <property type="term" value="F:endonuclease activity"/>
    <property type="evidence" value="ECO:0007669"/>
    <property type="project" value="UniProtKB-KW"/>
</dbReference>
<name>A0A7W7NPV4_9SPHN</name>